<protein>
    <submittedName>
        <fullName evidence="1">Uncharacterized protein</fullName>
    </submittedName>
</protein>
<gene>
    <name evidence="1" type="ORF">METZ01_LOCUS383596</name>
</gene>
<accession>A0A382U9M1</accession>
<reference evidence="1" key="1">
    <citation type="submission" date="2018-05" db="EMBL/GenBank/DDBJ databases">
        <authorList>
            <person name="Lanie J.A."/>
            <person name="Ng W.-L."/>
            <person name="Kazmierczak K.M."/>
            <person name="Andrzejewski T.M."/>
            <person name="Davidsen T.M."/>
            <person name="Wayne K.J."/>
            <person name="Tettelin H."/>
            <person name="Glass J.I."/>
            <person name="Rusch D."/>
            <person name="Podicherti R."/>
            <person name="Tsui H.-C.T."/>
            <person name="Winkler M.E."/>
        </authorList>
    </citation>
    <scope>NUCLEOTIDE SEQUENCE</scope>
</reference>
<evidence type="ECO:0000313" key="1">
    <source>
        <dbReference type="EMBL" id="SVD30742.1"/>
    </source>
</evidence>
<organism evidence="1">
    <name type="scientific">marine metagenome</name>
    <dbReference type="NCBI Taxonomy" id="408172"/>
    <lineage>
        <taxon>unclassified sequences</taxon>
        <taxon>metagenomes</taxon>
        <taxon>ecological metagenomes</taxon>
    </lineage>
</organism>
<dbReference type="AlphaFoldDB" id="A0A382U9M1"/>
<dbReference type="EMBL" id="UINC01142421">
    <property type="protein sequence ID" value="SVD30742.1"/>
    <property type="molecule type" value="Genomic_DNA"/>
</dbReference>
<name>A0A382U9M1_9ZZZZ</name>
<proteinExistence type="predicted"/>
<sequence length="27" mass="3073">MSAINILKYKYVPLEGYFASWTTGGYV</sequence>
<feature type="non-terminal residue" evidence="1">
    <location>
        <position position="27"/>
    </location>
</feature>